<dbReference type="EMBL" id="CP051167">
    <property type="protein sequence ID" value="QIZ70740.1"/>
    <property type="molecule type" value="Genomic_DNA"/>
</dbReference>
<dbReference type="SUPFAM" id="SSF51905">
    <property type="entry name" value="FAD/NAD(P)-binding domain"/>
    <property type="match status" value="1"/>
</dbReference>
<dbReference type="Proteomes" id="UP000500857">
    <property type="component" value="Chromosome"/>
</dbReference>
<dbReference type="GO" id="GO:0016491">
    <property type="term" value="F:oxidoreductase activity"/>
    <property type="evidence" value="ECO:0007669"/>
    <property type="project" value="InterPro"/>
</dbReference>
<dbReference type="AlphaFoldDB" id="A0A6H1TXT9"/>
<name>A0A6H1TXT9_9CYAN</name>
<protein>
    <submittedName>
        <fullName evidence="2">NAD(P)-binding protein</fullName>
    </submittedName>
</protein>
<dbReference type="InterPro" id="IPR036188">
    <property type="entry name" value="FAD/NAD-bd_sf"/>
</dbReference>
<evidence type="ECO:0000259" key="1">
    <source>
        <dbReference type="Pfam" id="PF01593"/>
    </source>
</evidence>
<dbReference type="Gene3D" id="3.90.660.10">
    <property type="match status" value="1"/>
</dbReference>
<accession>A0A6H1TXT9</accession>
<proteinExistence type="predicted"/>
<reference evidence="2 3" key="1">
    <citation type="submission" date="2020-04" db="EMBL/GenBank/DDBJ databases">
        <authorList>
            <person name="Basu S."/>
            <person name="Maruthanayagam V."/>
            <person name="Chakraborty S."/>
            <person name="Pramanik A."/>
            <person name="Mukherjee J."/>
            <person name="Brink B."/>
        </authorList>
    </citation>
    <scope>NUCLEOTIDE SEQUENCE [LARGE SCALE GENOMIC DNA]</scope>
    <source>
        <strain evidence="2 3">AP17</strain>
    </source>
</reference>
<gene>
    <name evidence="2" type="ORF">HCG48_09220</name>
</gene>
<feature type="domain" description="Amine oxidase" evidence="1">
    <location>
        <begin position="114"/>
        <end position="363"/>
    </location>
</feature>
<keyword evidence="3" id="KW-1185">Reference proteome</keyword>
<dbReference type="InterPro" id="IPR002937">
    <property type="entry name" value="Amino_oxidase"/>
</dbReference>
<organism evidence="2 3">
    <name type="scientific">Oxynema aestuarii AP17</name>
    <dbReference type="NCBI Taxonomy" id="2064643"/>
    <lineage>
        <taxon>Bacteria</taxon>
        <taxon>Bacillati</taxon>
        <taxon>Cyanobacteriota</taxon>
        <taxon>Cyanophyceae</taxon>
        <taxon>Oscillatoriophycideae</taxon>
        <taxon>Oscillatoriales</taxon>
        <taxon>Oscillatoriaceae</taxon>
        <taxon>Oxynema</taxon>
        <taxon>Oxynema aestuarii</taxon>
    </lineage>
</organism>
<dbReference type="KEGG" id="oxy:HCG48_09220"/>
<evidence type="ECO:0000313" key="2">
    <source>
        <dbReference type="EMBL" id="QIZ70740.1"/>
    </source>
</evidence>
<dbReference type="PANTHER" id="PTHR16128">
    <property type="entry name" value="FAD/NAD(P)-BINDING OXIDOREDUCTASE FAMILY PROTEIN"/>
    <property type="match status" value="1"/>
</dbReference>
<dbReference type="Pfam" id="PF01593">
    <property type="entry name" value="Amino_oxidase"/>
    <property type="match status" value="1"/>
</dbReference>
<dbReference type="Gene3D" id="3.50.50.60">
    <property type="entry name" value="FAD/NAD(P)-binding domain"/>
    <property type="match status" value="1"/>
</dbReference>
<sequence length="384" mass="42994">MHDRLSEDSNHHLPQVDVAIVGAGMAGSIAARRLRQIGYRVVIVEKSRGVGGRVATRRMHDTHADLGLPAWSVQGKFMQGILTAISRREAIAPWTDTIYEFDGESFVKNTHWSPAYVSPAGINRIAKYLASGLEIWRQRRAVAIAPTPDRTWYIALEATGSDRSDATPMELTATAIVLATPAPQAVTLLETVNGHFSPHFLDTARSVEYDPCITEIAGYSPDKQGEILRRSPPWRAVRFPRDPVLASVSWESSKRTGDRAPVFVFHSSAAFAETYLDTNDLTLVAQALRDRASETLFPWLDRPEWWQVHRWRYAFCRRPHHGPLLASTQPAIVACAGDWCQDNTHLSHFSSIETALNSGDRAAFWVNQQLENRSFPPFVSLWKS</sequence>
<evidence type="ECO:0000313" key="3">
    <source>
        <dbReference type="Proteomes" id="UP000500857"/>
    </source>
</evidence>
<dbReference type="PANTHER" id="PTHR16128:SF5">
    <property type="entry name" value="FAD_NAD(P)-BINDING OXIDOREDUCTASE FAMILY PROTEIN"/>
    <property type="match status" value="1"/>
</dbReference>
<dbReference type="RefSeq" id="WP_168568895.1">
    <property type="nucleotide sequence ID" value="NZ_CP051167.1"/>
</dbReference>
<dbReference type="Pfam" id="PF13450">
    <property type="entry name" value="NAD_binding_8"/>
    <property type="match status" value="1"/>
</dbReference>